<comment type="caution">
    <text evidence="8">The sequence shown here is derived from an EMBL/GenBank/DDBJ whole genome shotgun (WGS) entry which is preliminary data.</text>
</comment>
<keyword evidence="4 8" id="KW-0456">Lyase</keyword>
<dbReference type="Pfam" id="PF00206">
    <property type="entry name" value="Lyase_1"/>
    <property type="match status" value="1"/>
</dbReference>
<dbReference type="PRINTS" id="PR00149">
    <property type="entry name" value="FUMRATELYASE"/>
</dbReference>
<dbReference type="Gene3D" id="1.20.200.10">
    <property type="entry name" value="Fumarase/aspartase (Central domain)"/>
    <property type="match status" value="1"/>
</dbReference>
<dbReference type="Gene3D" id="1.10.40.30">
    <property type="entry name" value="Fumarase/aspartase (C-terminal domain)"/>
    <property type="match status" value="1"/>
</dbReference>
<dbReference type="InterPro" id="IPR022761">
    <property type="entry name" value="Fumarate_lyase_N"/>
</dbReference>
<dbReference type="InterPro" id="IPR008948">
    <property type="entry name" value="L-Aspartase-like"/>
</dbReference>
<dbReference type="NCBIfam" id="NF008909">
    <property type="entry name" value="PRK12273.1"/>
    <property type="match status" value="1"/>
</dbReference>
<keyword evidence="9" id="KW-1185">Reference proteome</keyword>
<evidence type="ECO:0000259" key="6">
    <source>
        <dbReference type="Pfam" id="PF00206"/>
    </source>
</evidence>
<feature type="domain" description="Fumarase C C-terminal" evidence="7">
    <location>
        <begin position="549"/>
        <end position="602"/>
    </location>
</feature>
<sequence>MNANTKKLIRAALACDALEASDFAGLLKLCTLEEVRQGTPIPDLTQGPELRILVSGEIQQTLQGRSFRLSAPALYGGVCGGLEMPGLAEVGLALSDILLLRLERSVLEDWLATAPERAQVGNRLLQLSLARQRAMSEAQEHLPVRREKDLLGEREVPQSVYYGVQTLRAVENFAVTGIKLMHFPKLVIALAMVKKAAARANRKLGLLDVPRTDAICQACDEIIAGRWHGHFVVDVIQGGAGTSTNMNANEVIANRGLELMGHARGDYQHLHPNNHVNLSQSTNDAYPSAIRLGILLSHGDYVRALSDLCYELKQKSVEFSDVIKMGRTQLQDAVPITLGQEFDAWYSTLKEDIEEVRDVVEYFREINMGATAIGTGINTDPEYSSLVIEELAQISAQSVVAARNLIEATSDMGAFVTFSSVLKRNAVKLSKLCNDLRLLSSGPRTGFAEINLPPMQPGSSIMPGKVNPVIPEMVNQVAYQIIGNDITVTMAAEAGQLQLNVMEPVIAFNVLQSLQLQIRAIRTLDEKCIRGISANRERCRELVNNSIGIITALNPYIGYENAGRIARQAVEQDMSVREIVLAEGLLSPAELDEVLSAENMTRPRRLAASYRMKTVA</sequence>
<evidence type="ECO:0000259" key="7">
    <source>
        <dbReference type="Pfam" id="PF10415"/>
    </source>
</evidence>
<dbReference type="Proteomes" id="UP001596422">
    <property type="component" value="Unassembled WGS sequence"/>
</dbReference>
<dbReference type="SUPFAM" id="SSF48557">
    <property type="entry name" value="L-aspartase-like"/>
    <property type="match status" value="1"/>
</dbReference>
<name>A0ABW2A1D2_9GAMM</name>
<comment type="similarity">
    <text evidence="1">Belongs to the class-II fumarase/aspartase family. Aspartase subfamily.</text>
</comment>
<dbReference type="PANTHER" id="PTHR42696:SF2">
    <property type="entry name" value="ASPARTATE AMMONIA-LYASE"/>
    <property type="match status" value="1"/>
</dbReference>
<evidence type="ECO:0000256" key="2">
    <source>
        <dbReference type="ARBA" id="ARBA00012992"/>
    </source>
</evidence>
<evidence type="ECO:0000256" key="3">
    <source>
        <dbReference type="ARBA" id="ARBA00016146"/>
    </source>
</evidence>
<gene>
    <name evidence="8" type="primary">aspA</name>
    <name evidence="8" type="ORF">ACFQDL_15320</name>
</gene>
<accession>A0ABW2A1D2</accession>
<proteinExistence type="inferred from homology"/>
<dbReference type="CDD" id="cd01357">
    <property type="entry name" value="Aspartase"/>
    <property type="match status" value="1"/>
</dbReference>
<dbReference type="GO" id="GO:0008797">
    <property type="term" value="F:aspartate ammonia-lyase activity"/>
    <property type="evidence" value="ECO:0007669"/>
    <property type="project" value="UniProtKB-EC"/>
</dbReference>
<dbReference type="NCBIfam" id="TIGR00839">
    <property type="entry name" value="aspA"/>
    <property type="match status" value="1"/>
</dbReference>
<dbReference type="RefSeq" id="WP_379909805.1">
    <property type="nucleotide sequence ID" value="NZ_JBHSWE010000001.1"/>
</dbReference>
<protein>
    <recommendedName>
        <fullName evidence="3 5">Aspartate ammonia-lyase</fullName>
        <ecNumber evidence="2 5">4.3.1.1</ecNumber>
    </recommendedName>
</protein>
<dbReference type="InterPro" id="IPR051546">
    <property type="entry name" value="Aspartate_Ammonia-Lyase"/>
</dbReference>
<dbReference type="Pfam" id="PF10415">
    <property type="entry name" value="FumaraseC_C"/>
    <property type="match status" value="1"/>
</dbReference>
<reference evidence="9" key="1">
    <citation type="journal article" date="2019" name="Int. J. Syst. Evol. Microbiol.">
        <title>The Global Catalogue of Microorganisms (GCM) 10K type strain sequencing project: providing services to taxonomists for standard genome sequencing and annotation.</title>
        <authorList>
            <consortium name="The Broad Institute Genomics Platform"/>
            <consortium name="The Broad Institute Genome Sequencing Center for Infectious Disease"/>
            <person name="Wu L."/>
            <person name="Ma J."/>
        </authorList>
    </citation>
    <scope>NUCLEOTIDE SEQUENCE [LARGE SCALE GENOMIC DNA]</scope>
    <source>
        <strain evidence="9">NBRC 111756</strain>
    </source>
</reference>
<dbReference type="EMBL" id="JBHSWE010000001">
    <property type="protein sequence ID" value="MFC6671292.1"/>
    <property type="molecule type" value="Genomic_DNA"/>
</dbReference>
<dbReference type="PROSITE" id="PS00163">
    <property type="entry name" value="FUMARATE_LYASES"/>
    <property type="match status" value="1"/>
</dbReference>
<dbReference type="InterPro" id="IPR018951">
    <property type="entry name" value="Fumarase_C_C"/>
</dbReference>
<evidence type="ECO:0000256" key="1">
    <source>
        <dbReference type="ARBA" id="ARBA00005596"/>
    </source>
</evidence>
<dbReference type="EC" id="4.3.1.1" evidence="2 5"/>
<evidence type="ECO:0000313" key="8">
    <source>
        <dbReference type="EMBL" id="MFC6671292.1"/>
    </source>
</evidence>
<evidence type="ECO:0000256" key="5">
    <source>
        <dbReference type="NCBIfam" id="TIGR00839"/>
    </source>
</evidence>
<dbReference type="Gene3D" id="1.10.275.10">
    <property type="entry name" value="Fumarase/aspartase (N-terminal domain)"/>
    <property type="match status" value="1"/>
</dbReference>
<dbReference type="InterPro" id="IPR020557">
    <property type="entry name" value="Fumarate_lyase_CS"/>
</dbReference>
<evidence type="ECO:0000256" key="4">
    <source>
        <dbReference type="ARBA" id="ARBA00023239"/>
    </source>
</evidence>
<organism evidence="8 9">
    <name type="scientific">Marinobacterium aestuariivivens</name>
    <dbReference type="NCBI Taxonomy" id="1698799"/>
    <lineage>
        <taxon>Bacteria</taxon>
        <taxon>Pseudomonadati</taxon>
        <taxon>Pseudomonadota</taxon>
        <taxon>Gammaproteobacteria</taxon>
        <taxon>Oceanospirillales</taxon>
        <taxon>Oceanospirillaceae</taxon>
        <taxon>Marinobacterium</taxon>
    </lineage>
</organism>
<dbReference type="InterPro" id="IPR004708">
    <property type="entry name" value="ApsA"/>
</dbReference>
<feature type="domain" description="Fumarate lyase N-terminal" evidence="6">
    <location>
        <begin position="152"/>
        <end position="483"/>
    </location>
</feature>
<dbReference type="PANTHER" id="PTHR42696">
    <property type="entry name" value="ASPARTATE AMMONIA-LYASE"/>
    <property type="match status" value="1"/>
</dbReference>
<dbReference type="InterPro" id="IPR024083">
    <property type="entry name" value="Fumarase/histidase_N"/>
</dbReference>
<dbReference type="InterPro" id="IPR000362">
    <property type="entry name" value="Fumarate_lyase_fam"/>
</dbReference>
<evidence type="ECO:0000313" key="9">
    <source>
        <dbReference type="Proteomes" id="UP001596422"/>
    </source>
</evidence>